<reference evidence="2" key="2">
    <citation type="submission" date="2017-06" db="EMBL/GenBank/DDBJ databases">
        <title>WGS assembly of Brachypodium distachyon.</title>
        <authorList>
            <consortium name="The International Brachypodium Initiative"/>
            <person name="Lucas S."/>
            <person name="Harmon-Smith M."/>
            <person name="Lail K."/>
            <person name="Tice H."/>
            <person name="Grimwood J."/>
            <person name="Bruce D."/>
            <person name="Barry K."/>
            <person name="Shu S."/>
            <person name="Lindquist E."/>
            <person name="Wang M."/>
            <person name="Pitluck S."/>
            <person name="Vogel J.P."/>
            <person name="Garvin D.F."/>
            <person name="Mockler T.C."/>
            <person name="Schmutz J."/>
            <person name="Rokhsar D."/>
            <person name="Bevan M.W."/>
        </authorList>
    </citation>
    <scope>NUCLEOTIDE SEQUENCE</scope>
    <source>
        <strain evidence="2">Bd21</strain>
    </source>
</reference>
<name>A0A2K2CU08_BRADI</name>
<dbReference type="InterPro" id="IPR036312">
    <property type="entry name" value="Bifun_inhib/LTP/seed_sf"/>
</dbReference>
<evidence type="ECO:0000313" key="2">
    <source>
        <dbReference type="EMBL" id="PNT65515.1"/>
    </source>
</evidence>
<dbReference type="PANTHER" id="PTHR33286:SF24">
    <property type="entry name" value="BIFUNCTIONAL INHIBITOR_PLANT LIPID TRANSFER PROTEIN_SEED STORAGE HELICAL DOMAIN-CONTAINING PROTEIN"/>
    <property type="match status" value="1"/>
</dbReference>
<dbReference type="Pfam" id="PF14368">
    <property type="entry name" value="LTP_2"/>
    <property type="match status" value="1"/>
</dbReference>
<reference evidence="3" key="3">
    <citation type="submission" date="2018-08" db="UniProtKB">
        <authorList>
            <consortium name="EnsemblPlants"/>
        </authorList>
    </citation>
    <scope>IDENTIFICATION</scope>
    <source>
        <strain evidence="3">cv. Bd21</strain>
    </source>
</reference>
<evidence type="ECO:0000259" key="1">
    <source>
        <dbReference type="Pfam" id="PF14368"/>
    </source>
</evidence>
<dbReference type="PANTHER" id="PTHR33286">
    <property type="entry name" value="BIFUNCTIONAL INHIBITOR/LIPID-TRANSFER PROTEIN/SEED STORAGE 2S ALBUMIN SUPERFAMILY PROTEIN"/>
    <property type="match status" value="1"/>
</dbReference>
<dbReference type="Gene3D" id="1.10.110.10">
    <property type="entry name" value="Plant lipid-transfer and hydrophobic proteins"/>
    <property type="match status" value="1"/>
</dbReference>
<organism evidence="2">
    <name type="scientific">Brachypodium distachyon</name>
    <name type="common">Purple false brome</name>
    <name type="synonym">Trachynia distachya</name>
    <dbReference type="NCBI Taxonomy" id="15368"/>
    <lineage>
        <taxon>Eukaryota</taxon>
        <taxon>Viridiplantae</taxon>
        <taxon>Streptophyta</taxon>
        <taxon>Embryophyta</taxon>
        <taxon>Tracheophyta</taxon>
        <taxon>Spermatophyta</taxon>
        <taxon>Magnoliopsida</taxon>
        <taxon>Liliopsida</taxon>
        <taxon>Poales</taxon>
        <taxon>Poaceae</taxon>
        <taxon>BOP clade</taxon>
        <taxon>Pooideae</taxon>
        <taxon>Stipodae</taxon>
        <taxon>Brachypodieae</taxon>
        <taxon>Brachypodium</taxon>
    </lineage>
</organism>
<proteinExistence type="predicted"/>
<sequence>MMLSSYKLVAGEDDCYEEKDAVLHWCSKYIKKVHPPHTHPRPHPRMQCCATVKKSDMECVCRVLTEQEKQGIDVARVEVLKTECQTPPPSVGS</sequence>
<protein>
    <recommendedName>
        <fullName evidence="1">Bifunctional inhibitor/plant lipid transfer protein/seed storage helical domain-containing protein</fullName>
    </recommendedName>
</protein>
<evidence type="ECO:0000313" key="3">
    <source>
        <dbReference type="EnsemblPlants" id="PNT65515"/>
    </source>
</evidence>
<evidence type="ECO:0000313" key="4">
    <source>
        <dbReference type="Proteomes" id="UP000008810"/>
    </source>
</evidence>
<reference evidence="2 3" key="1">
    <citation type="journal article" date="2010" name="Nature">
        <title>Genome sequencing and analysis of the model grass Brachypodium distachyon.</title>
        <authorList>
            <consortium name="International Brachypodium Initiative"/>
        </authorList>
    </citation>
    <scope>NUCLEOTIDE SEQUENCE [LARGE SCALE GENOMIC DNA]</scope>
    <source>
        <strain evidence="2 3">Bd21</strain>
    </source>
</reference>
<dbReference type="OrthoDB" id="669774at2759"/>
<gene>
    <name evidence="2" type="ORF">BRADI_4g43686v3</name>
</gene>
<dbReference type="EnsemblPlants" id="PNT65515">
    <property type="protein sequence ID" value="PNT65515"/>
    <property type="gene ID" value="BRADI_4g43686v3"/>
</dbReference>
<accession>A0A2K2CU08</accession>
<dbReference type="AlphaFoldDB" id="A0A2K2CU08"/>
<dbReference type="Proteomes" id="UP000008810">
    <property type="component" value="Chromosome 4"/>
</dbReference>
<keyword evidence="4" id="KW-1185">Reference proteome</keyword>
<dbReference type="InterPro" id="IPR016140">
    <property type="entry name" value="Bifunc_inhib/LTP/seed_store"/>
</dbReference>
<dbReference type="Gramene" id="PNT65515">
    <property type="protein sequence ID" value="PNT65515"/>
    <property type="gene ID" value="BRADI_4g43686v3"/>
</dbReference>
<dbReference type="SUPFAM" id="SSF47699">
    <property type="entry name" value="Bifunctional inhibitor/lipid-transfer protein/seed storage 2S albumin"/>
    <property type="match status" value="1"/>
</dbReference>
<dbReference type="InParanoid" id="A0A2K2CU08"/>
<feature type="domain" description="Bifunctional inhibitor/plant lipid transfer protein/seed storage helical" evidence="1">
    <location>
        <begin position="13"/>
        <end position="88"/>
    </location>
</feature>
<dbReference type="EMBL" id="CM000883">
    <property type="protein sequence ID" value="PNT65515.1"/>
    <property type="molecule type" value="Genomic_DNA"/>
</dbReference>